<evidence type="ECO:0000313" key="1">
    <source>
        <dbReference type="EMBL" id="MBU3830591.1"/>
    </source>
</evidence>
<accession>A0A9E2KUV5</accession>
<dbReference type="EMBL" id="JAHLFM010000004">
    <property type="protein sequence ID" value="MBU3830591.1"/>
    <property type="molecule type" value="Genomic_DNA"/>
</dbReference>
<proteinExistence type="predicted"/>
<reference evidence="1" key="1">
    <citation type="journal article" date="2021" name="PeerJ">
        <title>Extensive microbial diversity within the chicken gut microbiome revealed by metagenomics and culture.</title>
        <authorList>
            <person name="Gilroy R."/>
            <person name="Ravi A."/>
            <person name="Getino M."/>
            <person name="Pursley I."/>
            <person name="Horton D.L."/>
            <person name="Alikhan N.F."/>
            <person name="Baker D."/>
            <person name="Gharbi K."/>
            <person name="Hall N."/>
            <person name="Watson M."/>
            <person name="Adriaenssens E.M."/>
            <person name="Foster-Nyarko E."/>
            <person name="Jarju S."/>
            <person name="Secka A."/>
            <person name="Antonio M."/>
            <person name="Oren A."/>
            <person name="Chaudhuri R.R."/>
            <person name="La Ragione R."/>
            <person name="Hildebrand F."/>
            <person name="Pallen M.J."/>
        </authorList>
    </citation>
    <scope>NUCLEOTIDE SEQUENCE</scope>
    <source>
        <strain evidence="1">A5-1222</strain>
    </source>
</reference>
<dbReference type="Proteomes" id="UP000824247">
    <property type="component" value="Unassembled WGS sequence"/>
</dbReference>
<comment type="caution">
    <text evidence="1">The sequence shown here is derived from an EMBL/GenBank/DDBJ whole genome shotgun (WGS) entry which is preliminary data.</text>
</comment>
<reference evidence="1" key="2">
    <citation type="submission" date="2021-04" db="EMBL/GenBank/DDBJ databases">
        <authorList>
            <person name="Gilroy R."/>
        </authorList>
    </citation>
    <scope>NUCLEOTIDE SEQUENCE</scope>
    <source>
        <strain evidence="1">A5-1222</strain>
    </source>
</reference>
<protein>
    <submittedName>
        <fullName evidence="1">Uncharacterized protein</fullName>
    </submittedName>
</protein>
<name>A0A9E2KUV5_9BACT</name>
<evidence type="ECO:0000313" key="2">
    <source>
        <dbReference type="Proteomes" id="UP000824247"/>
    </source>
</evidence>
<dbReference type="AlphaFoldDB" id="A0A9E2KUV5"/>
<organism evidence="1 2">
    <name type="scientific">Candidatus Ureaplasma intestinipullorum</name>
    <dbReference type="NCBI Taxonomy" id="2838770"/>
    <lineage>
        <taxon>Bacteria</taxon>
        <taxon>Bacillati</taxon>
        <taxon>Mycoplasmatota</taxon>
        <taxon>Mycoplasmoidales</taxon>
        <taxon>Mycoplasmoidaceae</taxon>
        <taxon>Ureaplasma</taxon>
    </lineage>
</organism>
<gene>
    <name evidence="1" type="ORF">H9897_00295</name>
</gene>
<sequence length="363" mass="39654">MKINKILKWSLVSFGGAAVLGGAAAGAIIGINQTSQVKKETSVNSILKSEVLNATSDTTNTQYQISVKNDSLGTIKLIKDGQESDSLTVGINEKINVKVTISDSTQTVRDLSVASVSNPSISLGTELVSNQVSGTTRVVEFSFTTPDPEEYAKLGMENPFESGILVSANYIKNTVGNDINWGYDNLVDQVNSYEVATLTQDTNWSDLKAQHGWEKLFNEDSRASEDTVNITVYLDGHKLYIDETIYVPKGYNLNFINLANDAASKDGSYGSVLPGNGMSSVKIIHLNNYNNNPAIGGQVSLWRSVNVWSLPSYDGVLICTPEEAYRYNFHFESVPSVTKSTNEYFGYGQAYVGLEQINKVFNK</sequence>